<protein>
    <recommendedName>
        <fullName evidence="2">Ribosomal silencing factor RsfS</fullName>
    </recommendedName>
</protein>
<dbReference type="GO" id="GO:0017148">
    <property type="term" value="P:negative regulation of translation"/>
    <property type="evidence" value="ECO:0007669"/>
    <property type="project" value="UniProtKB-UniRule"/>
</dbReference>
<dbReference type="AlphaFoldDB" id="A0A258FTU9"/>
<keyword evidence="2" id="KW-0963">Cytoplasm</keyword>
<dbReference type="Proteomes" id="UP000215595">
    <property type="component" value="Unassembled WGS sequence"/>
</dbReference>
<accession>A0A258FTU9</accession>
<dbReference type="EMBL" id="NCEB01000004">
    <property type="protein sequence ID" value="OYX35384.1"/>
    <property type="molecule type" value="Genomic_DNA"/>
</dbReference>
<dbReference type="SUPFAM" id="SSF81301">
    <property type="entry name" value="Nucleotidyltransferase"/>
    <property type="match status" value="1"/>
</dbReference>
<comment type="subcellular location">
    <subcellularLocation>
        <location evidence="2">Cytoplasm</location>
    </subcellularLocation>
</comment>
<gene>
    <name evidence="2" type="primary">rsfS</name>
    <name evidence="4" type="ORF">B7Z01_02775</name>
</gene>
<dbReference type="GO" id="GO:0043023">
    <property type="term" value="F:ribosomal large subunit binding"/>
    <property type="evidence" value="ECO:0007669"/>
    <property type="project" value="TreeGrafter"/>
</dbReference>
<dbReference type="InterPro" id="IPR043519">
    <property type="entry name" value="NT_sf"/>
</dbReference>
<keyword evidence="2" id="KW-0678">Repressor</keyword>
<reference evidence="4 5" key="1">
    <citation type="submission" date="2017-03" db="EMBL/GenBank/DDBJ databases">
        <title>Lifting the veil on microbial sulfur biogeochemistry in mining wastewaters.</title>
        <authorList>
            <person name="Kantor R.S."/>
            <person name="Colenbrander Nelson T."/>
            <person name="Marshall S."/>
            <person name="Bennett D."/>
            <person name="Apte S."/>
            <person name="Camacho D."/>
            <person name="Thomas B.C."/>
            <person name="Warren L.A."/>
            <person name="Banfield J.F."/>
        </authorList>
    </citation>
    <scope>NUCLEOTIDE SEQUENCE [LARGE SCALE GENOMIC DNA]</scope>
    <source>
        <strain evidence="4">32-69-9</strain>
    </source>
</reference>
<dbReference type="GO" id="GO:0005737">
    <property type="term" value="C:cytoplasm"/>
    <property type="evidence" value="ECO:0007669"/>
    <property type="project" value="UniProtKB-SubCell"/>
</dbReference>
<comment type="caution">
    <text evidence="4">The sequence shown here is derived from an EMBL/GenBank/DDBJ whole genome shotgun (WGS) entry which is preliminary data.</text>
</comment>
<name>A0A258FTU9_9CAUL</name>
<dbReference type="Gene3D" id="3.30.460.10">
    <property type="entry name" value="Beta Polymerase, domain 2"/>
    <property type="match status" value="1"/>
</dbReference>
<comment type="subunit">
    <text evidence="2">Interacts with ribosomal protein uL14 (rplN).</text>
</comment>
<comment type="similarity">
    <text evidence="1 2">Belongs to the Iojap/RsfS family.</text>
</comment>
<evidence type="ECO:0000313" key="4">
    <source>
        <dbReference type="EMBL" id="OYX35384.1"/>
    </source>
</evidence>
<organism evidence="4 5">
    <name type="scientific">Brevundimonas subvibrioides</name>
    <dbReference type="NCBI Taxonomy" id="74313"/>
    <lineage>
        <taxon>Bacteria</taxon>
        <taxon>Pseudomonadati</taxon>
        <taxon>Pseudomonadota</taxon>
        <taxon>Alphaproteobacteria</taxon>
        <taxon>Caulobacterales</taxon>
        <taxon>Caulobacteraceae</taxon>
        <taxon>Brevundimonas</taxon>
    </lineage>
</organism>
<feature type="compositionally biased region" description="Basic and acidic residues" evidence="3">
    <location>
        <begin position="1"/>
        <end position="11"/>
    </location>
</feature>
<keyword evidence="2" id="KW-0810">Translation regulation</keyword>
<comment type="function">
    <text evidence="2">Functions as a ribosomal silencing factor. Interacts with ribosomal protein uL14 (rplN), blocking formation of intersubunit bridge B8. Prevents association of the 30S and 50S ribosomal subunits and the formation of functional ribosomes, thus repressing translation.</text>
</comment>
<dbReference type="GO" id="GO:0042256">
    <property type="term" value="P:cytosolic ribosome assembly"/>
    <property type="evidence" value="ECO:0007669"/>
    <property type="project" value="UniProtKB-UniRule"/>
</dbReference>
<evidence type="ECO:0000256" key="3">
    <source>
        <dbReference type="SAM" id="MobiDB-lite"/>
    </source>
</evidence>
<dbReference type="NCBIfam" id="TIGR00090">
    <property type="entry name" value="rsfS_iojap_ybeB"/>
    <property type="match status" value="1"/>
</dbReference>
<dbReference type="PANTHER" id="PTHR21043:SF0">
    <property type="entry name" value="MITOCHONDRIAL ASSEMBLY OF RIBOSOMAL LARGE SUBUNIT PROTEIN 1"/>
    <property type="match status" value="1"/>
</dbReference>
<dbReference type="HAMAP" id="MF_01477">
    <property type="entry name" value="Iojap_RsfS"/>
    <property type="match status" value="1"/>
</dbReference>
<dbReference type="PANTHER" id="PTHR21043">
    <property type="entry name" value="IOJAP SUPERFAMILY ORTHOLOG"/>
    <property type="match status" value="1"/>
</dbReference>
<sequence length="171" mass="18305">MDPIDPVHSEDGTPASTDDDEDDGSADYSLFGTGSEGNVPPEDDDASFSREAPLPVGSTPIEQAVLAKLDEDKAQDIVLIDLKGKSPMADTMIVASGRSHRHVGALADHLLRTLKENGLGRAKVEGLPHCDWVLIDAGDVIVHLFRPEVRVFYNIEKIWAVDSAHRGAGAA</sequence>
<evidence type="ECO:0000256" key="1">
    <source>
        <dbReference type="ARBA" id="ARBA00010574"/>
    </source>
</evidence>
<dbReference type="GO" id="GO:0090071">
    <property type="term" value="P:negative regulation of ribosome biogenesis"/>
    <property type="evidence" value="ECO:0007669"/>
    <property type="project" value="UniProtKB-UniRule"/>
</dbReference>
<proteinExistence type="inferred from homology"/>
<feature type="region of interest" description="Disordered" evidence="3">
    <location>
        <begin position="1"/>
        <end position="56"/>
    </location>
</feature>
<evidence type="ECO:0000313" key="5">
    <source>
        <dbReference type="Proteomes" id="UP000215595"/>
    </source>
</evidence>
<evidence type="ECO:0000256" key="2">
    <source>
        <dbReference type="HAMAP-Rule" id="MF_01477"/>
    </source>
</evidence>
<dbReference type="InterPro" id="IPR004394">
    <property type="entry name" value="Iojap/RsfS/C7orf30"/>
</dbReference>
<dbReference type="Pfam" id="PF02410">
    <property type="entry name" value="RsfS"/>
    <property type="match status" value="1"/>
</dbReference>